<dbReference type="AlphaFoldDB" id="A0A6A7N690"/>
<protein>
    <submittedName>
        <fullName evidence="1">Uncharacterized protein</fullName>
    </submittedName>
</protein>
<dbReference type="Proteomes" id="UP000440498">
    <property type="component" value="Unassembled WGS sequence"/>
</dbReference>
<comment type="caution">
    <text evidence="1">The sequence shown here is derived from an EMBL/GenBank/DDBJ whole genome shotgun (WGS) entry which is preliminary data.</text>
</comment>
<evidence type="ECO:0000313" key="1">
    <source>
        <dbReference type="EMBL" id="MQA40614.1"/>
    </source>
</evidence>
<dbReference type="RefSeq" id="WP_152839911.1">
    <property type="nucleotide sequence ID" value="NZ_WHUG01000009.1"/>
</dbReference>
<accession>A0A6A7N690</accession>
<proteinExistence type="predicted"/>
<keyword evidence="2" id="KW-1185">Reference proteome</keyword>
<reference evidence="1 2" key="1">
    <citation type="submission" date="2019-10" db="EMBL/GenBank/DDBJ databases">
        <title>Two novel species isolated from a subtropical stream in China.</title>
        <authorList>
            <person name="Lu H."/>
        </authorList>
    </citation>
    <scope>NUCLEOTIDE SEQUENCE [LARGE SCALE GENOMIC DNA]</scope>
    <source>
        <strain evidence="1 2">FT29W</strain>
    </source>
</reference>
<gene>
    <name evidence="1" type="ORF">GEV02_20895</name>
</gene>
<sequence>MDIVQSKLYYFTKSWNQVRTIAPAPAYRGQAMWAVERTAGANAGKRMDVPASALVTRRR</sequence>
<name>A0A6A7N690_9BURK</name>
<dbReference type="EMBL" id="WHUG01000009">
    <property type="protein sequence ID" value="MQA40614.1"/>
    <property type="molecule type" value="Genomic_DNA"/>
</dbReference>
<organism evidence="1 2">
    <name type="scientific">Rugamonas aquatica</name>
    <dbReference type="NCBI Taxonomy" id="2743357"/>
    <lineage>
        <taxon>Bacteria</taxon>
        <taxon>Pseudomonadati</taxon>
        <taxon>Pseudomonadota</taxon>
        <taxon>Betaproteobacteria</taxon>
        <taxon>Burkholderiales</taxon>
        <taxon>Oxalobacteraceae</taxon>
        <taxon>Telluria group</taxon>
        <taxon>Rugamonas</taxon>
    </lineage>
</organism>
<evidence type="ECO:0000313" key="2">
    <source>
        <dbReference type="Proteomes" id="UP000440498"/>
    </source>
</evidence>